<comment type="subcellular location">
    <subcellularLocation>
        <location evidence="2">Cell membrane</location>
    </subcellularLocation>
</comment>
<dbReference type="CDD" id="cd06225">
    <property type="entry name" value="HAMP"/>
    <property type="match status" value="1"/>
</dbReference>
<evidence type="ECO:0000256" key="7">
    <source>
        <dbReference type="ARBA" id="ARBA00022777"/>
    </source>
</evidence>
<evidence type="ECO:0000256" key="3">
    <source>
        <dbReference type="ARBA" id="ARBA00012438"/>
    </source>
</evidence>
<keyword evidence="15" id="KW-1185">Reference proteome</keyword>
<evidence type="ECO:0000256" key="6">
    <source>
        <dbReference type="ARBA" id="ARBA00022692"/>
    </source>
</evidence>
<evidence type="ECO:0000256" key="2">
    <source>
        <dbReference type="ARBA" id="ARBA00004236"/>
    </source>
</evidence>
<dbReference type="RefSeq" id="WP_209242530.1">
    <property type="nucleotide sequence ID" value="NZ_JADKMA010000178.1"/>
</dbReference>
<evidence type="ECO:0000256" key="8">
    <source>
        <dbReference type="ARBA" id="ARBA00022989"/>
    </source>
</evidence>
<dbReference type="SUPFAM" id="SSF158472">
    <property type="entry name" value="HAMP domain-like"/>
    <property type="match status" value="1"/>
</dbReference>
<dbReference type="PROSITE" id="PS50885">
    <property type="entry name" value="HAMP"/>
    <property type="match status" value="1"/>
</dbReference>
<dbReference type="Gene3D" id="3.30.565.10">
    <property type="entry name" value="Histidine kinase-like ATPase, C-terminal domain"/>
    <property type="match status" value="1"/>
</dbReference>
<evidence type="ECO:0000256" key="1">
    <source>
        <dbReference type="ARBA" id="ARBA00000085"/>
    </source>
</evidence>
<evidence type="ECO:0000256" key="4">
    <source>
        <dbReference type="ARBA" id="ARBA00022553"/>
    </source>
</evidence>
<feature type="compositionally biased region" description="Low complexity" evidence="10">
    <location>
        <begin position="401"/>
        <end position="412"/>
    </location>
</feature>
<reference evidence="14 15" key="1">
    <citation type="submission" date="2020-11" db="EMBL/GenBank/DDBJ databases">
        <title>Streptomyces spirodelae sp. nov., isolated from duckweed.</title>
        <authorList>
            <person name="Saimee Y."/>
            <person name="Duangmal K."/>
        </authorList>
    </citation>
    <scope>NUCLEOTIDE SEQUENCE [LARGE SCALE GENOMIC DNA]</scope>
    <source>
        <strain evidence="14 15">S16-07</strain>
    </source>
</reference>
<evidence type="ECO:0000256" key="9">
    <source>
        <dbReference type="ARBA" id="ARBA00023012"/>
    </source>
</evidence>
<dbReference type="InterPro" id="IPR003594">
    <property type="entry name" value="HATPase_dom"/>
</dbReference>
<dbReference type="SUPFAM" id="SSF47384">
    <property type="entry name" value="Homodimeric domain of signal transducing histidine kinase"/>
    <property type="match status" value="1"/>
</dbReference>
<feature type="region of interest" description="Disordered" evidence="10">
    <location>
        <begin position="400"/>
        <end position="422"/>
    </location>
</feature>
<dbReference type="PANTHER" id="PTHR45436">
    <property type="entry name" value="SENSOR HISTIDINE KINASE YKOH"/>
    <property type="match status" value="1"/>
</dbReference>
<proteinExistence type="predicted"/>
<dbReference type="InterPro" id="IPR036890">
    <property type="entry name" value="HATPase_C_sf"/>
</dbReference>
<evidence type="ECO:0000259" key="12">
    <source>
        <dbReference type="PROSITE" id="PS50109"/>
    </source>
</evidence>
<dbReference type="EMBL" id="JADKMA010000178">
    <property type="protein sequence ID" value="MBO8195292.1"/>
    <property type="molecule type" value="Genomic_DNA"/>
</dbReference>
<name>A0ABS3XJX1_9ACTN</name>
<feature type="compositionally biased region" description="Low complexity" evidence="10">
    <location>
        <begin position="1"/>
        <end position="10"/>
    </location>
</feature>
<dbReference type="SMART" id="SM00388">
    <property type="entry name" value="HisKA"/>
    <property type="match status" value="1"/>
</dbReference>
<evidence type="ECO:0000256" key="5">
    <source>
        <dbReference type="ARBA" id="ARBA00022679"/>
    </source>
</evidence>
<dbReference type="Pfam" id="PF00512">
    <property type="entry name" value="HisKA"/>
    <property type="match status" value="1"/>
</dbReference>
<evidence type="ECO:0000259" key="13">
    <source>
        <dbReference type="PROSITE" id="PS50885"/>
    </source>
</evidence>
<dbReference type="InterPro" id="IPR003660">
    <property type="entry name" value="HAMP_dom"/>
</dbReference>
<keyword evidence="11" id="KW-0472">Membrane</keyword>
<dbReference type="SUPFAM" id="SSF55874">
    <property type="entry name" value="ATPase domain of HSP90 chaperone/DNA topoisomerase II/histidine kinase"/>
    <property type="match status" value="1"/>
</dbReference>
<keyword evidence="5" id="KW-0808">Transferase</keyword>
<feature type="region of interest" description="Disordered" evidence="10">
    <location>
        <begin position="1"/>
        <end position="21"/>
    </location>
</feature>
<dbReference type="Gene3D" id="6.10.340.10">
    <property type="match status" value="1"/>
</dbReference>
<dbReference type="Gene3D" id="1.10.287.130">
    <property type="match status" value="1"/>
</dbReference>
<dbReference type="InterPro" id="IPR036097">
    <property type="entry name" value="HisK_dim/P_sf"/>
</dbReference>
<feature type="transmembrane region" description="Helical" evidence="11">
    <location>
        <begin position="117"/>
        <end position="138"/>
    </location>
</feature>
<sequence>MPATASEPAPSASPPPAAPAQARVRARVRAARGGIRWSARLRLTLLYGALFLVSGAALLGSTYLLVAQSPVNKNTRVTAWRVGGVDGEADRLRTHIEDIVNERRAAELRLLLTESGIALAGMTAVSVALGWVMAGRVLRPVRVMADRARRISERNLHERLAVPGPADELKELGDTFDGLLSRLDAAFAAQRRFVANASHELRTPLTLQRATVEVALAAPDPDVATLRQVCERVLRAGESQERLIEALLTLASSERGLDPARSGPTDLAAVMETVLREREDARMTVTLRHAPTHGDAALMERLAANLVENARRYTPRDGWIHVATGTSAGRPWLHVANSGEPIRRSQIPALHQPFQRLAPRGADEGHGLGLSIVAAVALAHAATLTTVPGPEGGLATTVTFPAAPRGDAADSAAGHDGRTPGPRQIFEVEEIEELPEVVASCTVISPSRQCVS</sequence>
<keyword evidence="7" id="KW-0418">Kinase</keyword>
<dbReference type="InterPro" id="IPR050428">
    <property type="entry name" value="TCS_sensor_his_kinase"/>
</dbReference>
<keyword evidence="6 11" id="KW-0812">Transmembrane</keyword>
<feature type="transmembrane region" description="Helical" evidence="11">
    <location>
        <begin position="45"/>
        <end position="66"/>
    </location>
</feature>
<comment type="catalytic activity">
    <reaction evidence="1">
        <text>ATP + protein L-histidine = ADP + protein N-phospho-L-histidine.</text>
        <dbReference type="EC" id="2.7.13.3"/>
    </reaction>
</comment>
<dbReference type="SMART" id="SM00304">
    <property type="entry name" value="HAMP"/>
    <property type="match status" value="1"/>
</dbReference>
<dbReference type="SMART" id="SM00387">
    <property type="entry name" value="HATPase_c"/>
    <property type="match status" value="1"/>
</dbReference>
<dbReference type="InterPro" id="IPR005467">
    <property type="entry name" value="His_kinase_dom"/>
</dbReference>
<feature type="domain" description="Histidine kinase" evidence="12">
    <location>
        <begin position="196"/>
        <end position="404"/>
    </location>
</feature>
<evidence type="ECO:0000256" key="11">
    <source>
        <dbReference type="SAM" id="Phobius"/>
    </source>
</evidence>
<dbReference type="CDD" id="cd00082">
    <property type="entry name" value="HisKA"/>
    <property type="match status" value="1"/>
</dbReference>
<evidence type="ECO:0000313" key="15">
    <source>
        <dbReference type="Proteomes" id="UP001519064"/>
    </source>
</evidence>
<organism evidence="14 15">
    <name type="scientific">Streptomyces oryzae</name>
    <dbReference type="NCBI Taxonomy" id="1434886"/>
    <lineage>
        <taxon>Bacteria</taxon>
        <taxon>Bacillati</taxon>
        <taxon>Actinomycetota</taxon>
        <taxon>Actinomycetes</taxon>
        <taxon>Kitasatosporales</taxon>
        <taxon>Streptomycetaceae</taxon>
        <taxon>Streptomyces</taxon>
    </lineage>
</organism>
<dbReference type="Pfam" id="PF00672">
    <property type="entry name" value="HAMP"/>
    <property type="match status" value="1"/>
</dbReference>
<keyword evidence="4" id="KW-0597">Phosphoprotein</keyword>
<feature type="domain" description="HAMP" evidence="13">
    <location>
        <begin position="135"/>
        <end position="188"/>
    </location>
</feature>
<keyword evidence="9" id="KW-0902">Two-component regulatory system</keyword>
<gene>
    <name evidence="14" type="ORF">ITI46_27115</name>
</gene>
<dbReference type="Pfam" id="PF02518">
    <property type="entry name" value="HATPase_c"/>
    <property type="match status" value="1"/>
</dbReference>
<evidence type="ECO:0000256" key="10">
    <source>
        <dbReference type="SAM" id="MobiDB-lite"/>
    </source>
</evidence>
<dbReference type="EC" id="2.7.13.3" evidence="3"/>
<dbReference type="PANTHER" id="PTHR45436:SF5">
    <property type="entry name" value="SENSOR HISTIDINE KINASE TRCS"/>
    <property type="match status" value="1"/>
</dbReference>
<dbReference type="PROSITE" id="PS50109">
    <property type="entry name" value="HIS_KIN"/>
    <property type="match status" value="1"/>
</dbReference>
<keyword evidence="8 11" id="KW-1133">Transmembrane helix</keyword>
<protein>
    <recommendedName>
        <fullName evidence="3">histidine kinase</fullName>
        <ecNumber evidence="3">2.7.13.3</ecNumber>
    </recommendedName>
</protein>
<dbReference type="InterPro" id="IPR003661">
    <property type="entry name" value="HisK_dim/P_dom"/>
</dbReference>
<evidence type="ECO:0000313" key="14">
    <source>
        <dbReference type="EMBL" id="MBO8195292.1"/>
    </source>
</evidence>
<comment type="caution">
    <text evidence="14">The sequence shown here is derived from an EMBL/GenBank/DDBJ whole genome shotgun (WGS) entry which is preliminary data.</text>
</comment>
<dbReference type="Proteomes" id="UP001519064">
    <property type="component" value="Unassembled WGS sequence"/>
</dbReference>
<accession>A0ABS3XJX1</accession>